<proteinExistence type="predicted"/>
<dbReference type="AlphaFoldDB" id="A0A934J3Q9"/>
<keyword evidence="1" id="KW-0175">Coiled coil</keyword>
<dbReference type="EMBL" id="JAELUP010000117">
    <property type="protein sequence ID" value="MBJ6364201.1"/>
    <property type="molecule type" value="Genomic_DNA"/>
</dbReference>
<evidence type="ECO:0000313" key="3">
    <source>
        <dbReference type="Proteomes" id="UP000640274"/>
    </source>
</evidence>
<reference evidence="2" key="1">
    <citation type="submission" date="2020-12" db="EMBL/GenBank/DDBJ databases">
        <authorList>
            <person name="Huq M.A."/>
        </authorList>
    </citation>
    <scope>NUCLEOTIDE SEQUENCE</scope>
    <source>
        <strain evidence="2">MAHUQ-46</strain>
    </source>
</reference>
<accession>A0A934J3Q9</accession>
<feature type="coiled-coil region" evidence="1">
    <location>
        <begin position="126"/>
        <end position="171"/>
    </location>
</feature>
<dbReference type="RefSeq" id="WP_199021798.1">
    <property type="nucleotide sequence ID" value="NZ_JAELUP010000117.1"/>
</dbReference>
<gene>
    <name evidence="2" type="ORF">JFN88_23575</name>
</gene>
<comment type="caution">
    <text evidence="2">The sequence shown here is derived from an EMBL/GenBank/DDBJ whole genome shotgun (WGS) entry which is preliminary data.</text>
</comment>
<protein>
    <submittedName>
        <fullName evidence="2">Uncharacterized protein</fullName>
    </submittedName>
</protein>
<dbReference type="Proteomes" id="UP000640274">
    <property type="component" value="Unassembled WGS sequence"/>
</dbReference>
<evidence type="ECO:0000256" key="1">
    <source>
        <dbReference type="SAM" id="Coils"/>
    </source>
</evidence>
<evidence type="ECO:0000313" key="2">
    <source>
        <dbReference type="EMBL" id="MBJ6364201.1"/>
    </source>
</evidence>
<organism evidence="2 3">
    <name type="scientific">Paenibacillus roseus</name>
    <dbReference type="NCBI Taxonomy" id="2798579"/>
    <lineage>
        <taxon>Bacteria</taxon>
        <taxon>Bacillati</taxon>
        <taxon>Bacillota</taxon>
        <taxon>Bacilli</taxon>
        <taxon>Bacillales</taxon>
        <taxon>Paenibacillaceae</taxon>
        <taxon>Paenibacillus</taxon>
    </lineage>
</organism>
<keyword evidence="3" id="KW-1185">Reference proteome</keyword>
<name>A0A934J3Q9_9BACL</name>
<sequence length="190" mass="21504">MILSIVDPAAGTHFTGKIFVTPHACDRAVEYFGIERKHAPLHVMDLVRKSALIDPHVVGEGSSEPARLFAYDRFAFVVNLREDAVITIYPRQYASEQLRKEVGRVLKKVLTASQREEKQILRKLALKQAELNVAKAEAELRLLKTNLTKVKRKLSAEIAEIVVELTRIEDERLSALRRKTTLAKDICAYV</sequence>